<dbReference type="InterPro" id="IPR002347">
    <property type="entry name" value="SDR_fam"/>
</dbReference>
<evidence type="ECO:0000313" key="5">
    <source>
        <dbReference type="EMBL" id="TDL29008.1"/>
    </source>
</evidence>
<accession>A0A4V3AZG2</accession>
<reference evidence="5 6" key="1">
    <citation type="submission" date="2018-06" db="EMBL/GenBank/DDBJ databases">
        <title>A transcriptomic atlas of mushroom development highlights an independent origin of complex multicellularity.</title>
        <authorList>
            <consortium name="DOE Joint Genome Institute"/>
            <person name="Krizsan K."/>
            <person name="Almasi E."/>
            <person name="Merenyi Z."/>
            <person name="Sahu N."/>
            <person name="Viragh M."/>
            <person name="Koszo T."/>
            <person name="Mondo S."/>
            <person name="Kiss B."/>
            <person name="Balint B."/>
            <person name="Kues U."/>
            <person name="Barry K."/>
            <person name="Hegedus J.C."/>
            <person name="Henrissat B."/>
            <person name="Johnson J."/>
            <person name="Lipzen A."/>
            <person name="Ohm R."/>
            <person name="Nagy I."/>
            <person name="Pangilinan J."/>
            <person name="Yan J."/>
            <person name="Xiong Y."/>
            <person name="Grigoriev I.V."/>
            <person name="Hibbett D.S."/>
            <person name="Nagy L.G."/>
        </authorList>
    </citation>
    <scope>NUCLEOTIDE SEQUENCE [LARGE SCALE GENOMIC DNA]</scope>
    <source>
        <strain evidence="5 6">SZMC22713</strain>
    </source>
</reference>
<dbReference type="VEuPathDB" id="FungiDB:BD410DRAFT_779284"/>
<evidence type="ECO:0000256" key="2">
    <source>
        <dbReference type="ARBA" id="ARBA00022857"/>
    </source>
</evidence>
<dbReference type="PRINTS" id="PR00080">
    <property type="entry name" value="SDRFAMILY"/>
</dbReference>
<evidence type="ECO:0000256" key="4">
    <source>
        <dbReference type="RuleBase" id="RU000363"/>
    </source>
</evidence>
<dbReference type="Gene3D" id="3.40.50.720">
    <property type="entry name" value="NAD(P)-binding Rossmann-like Domain"/>
    <property type="match status" value="1"/>
</dbReference>
<keyword evidence="3" id="KW-0560">Oxidoreductase</keyword>
<evidence type="ECO:0000313" key="6">
    <source>
        <dbReference type="Proteomes" id="UP000294933"/>
    </source>
</evidence>
<dbReference type="Proteomes" id="UP000294933">
    <property type="component" value="Unassembled WGS sequence"/>
</dbReference>
<keyword evidence="2" id="KW-0521">NADP</keyword>
<dbReference type="GO" id="GO:0016491">
    <property type="term" value="F:oxidoreductase activity"/>
    <property type="evidence" value="ECO:0007669"/>
    <property type="project" value="UniProtKB-KW"/>
</dbReference>
<dbReference type="InterPro" id="IPR020904">
    <property type="entry name" value="Sc_DH/Rdtase_CS"/>
</dbReference>
<dbReference type="Pfam" id="PF00106">
    <property type="entry name" value="adh_short"/>
    <property type="match status" value="1"/>
</dbReference>
<dbReference type="PANTHER" id="PTHR24320:SF282">
    <property type="entry name" value="WW DOMAIN-CONTAINING OXIDOREDUCTASE"/>
    <property type="match status" value="1"/>
</dbReference>
<dbReference type="PRINTS" id="PR00081">
    <property type="entry name" value="GDHRDH"/>
</dbReference>
<name>A0A4V3AZG2_9AGAM</name>
<dbReference type="EMBL" id="ML170156">
    <property type="protein sequence ID" value="TDL29008.1"/>
    <property type="molecule type" value="Genomic_DNA"/>
</dbReference>
<dbReference type="STRING" id="50990.A0A4V3AZG2"/>
<gene>
    <name evidence="5" type="ORF">BD410DRAFT_779284</name>
</gene>
<keyword evidence="6" id="KW-1185">Reference proteome</keyword>
<organism evidence="5 6">
    <name type="scientific">Rickenella mellea</name>
    <dbReference type="NCBI Taxonomy" id="50990"/>
    <lineage>
        <taxon>Eukaryota</taxon>
        <taxon>Fungi</taxon>
        <taxon>Dikarya</taxon>
        <taxon>Basidiomycota</taxon>
        <taxon>Agaricomycotina</taxon>
        <taxon>Agaricomycetes</taxon>
        <taxon>Hymenochaetales</taxon>
        <taxon>Rickenellaceae</taxon>
        <taxon>Rickenella</taxon>
    </lineage>
</organism>
<proteinExistence type="inferred from homology"/>
<protein>
    <submittedName>
        <fullName evidence="5">NAD-P-binding protein</fullName>
    </submittedName>
</protein>
<dbReference type="SUPFAM" id="SSF51735">
    <property type="entry name" value="NAD(P)-binding Rossmann-fold domains"/>
    <property type="match status" value="1"/>
</dbReference>
<dbReference type="AlphaFoldDB" id="A0A4V3AZG2"/>
<sequence length="333" mass="35819">MGLSSSKPFDPIADLPDLKGRVVIVTGGNSGIGFATVQQLARKGAKVYLAARNESKATGAIARLEAEGLGPGNGEIVWLKLDLSDPKATKAAADVFLSKEKRLDILINNAAMLASPYSMNAIGVQETIVVNYLSPFVFTQTLLPCLYRTAAEPGTDVRIVNVSSHAHALAPAGARFRSKEDLNISYDAKFLASMKRYGVSKLAVILWTDELQRRIDVDKVPIICLTLHPGGVFTEGNISAVKKYPASRITLYLTSLVLYTPTQGAYTVTFAAASSKVRTEATIYKGAFLMPMGKMGKKTKMAEDAELGKELWTTSESLSQEIGLELSAPTDAR</sequence>
<dbReference type="OrthoDB" id="191139at2759"/>
<evidence type="ECO:0000256" key="3">
    <source>
        <dbReference type="ARBA" id="ARBA00023002"/>
    </source>
</evidence>
<dbReference type="PROSITE" id="PS00061">
    <property type="entry name" value="ADH_SHORT"/>
    <property type="match status" value="1"/>
</dbReference>
<comment type="similarity">
    <text evidence="1 4">Belongs to the short-chain dehydrogenases/reductases (SDR) family.</text>
</comment>
<evidence type="ECO:0000256" key="1">
    <source>
        <dbReference type="ARBA" id="ARBA00006484"/>
    </source>
</evidence>
<dbReference type="PANTHER" id="PTHR24320">
    <property type="entry name" value="RETINOL DEHYDROGENASE"/>
    <property type="match status" value="1"/>
</dbReference>
<dbReference type="InterPro" id="IPR036291">
    <property type="entry name" value="NAD(P)-bd_dom_sf"/>
</dbReference>